<reference evidence="6 7" key="1">
    <citation type="submission" date="2021-07" db="EMBL/GenBank/DDBJ databases">
        <title>A novel Jannaschia species isolated from marine dinoflagellate Ceratoperidinium margalefii.</title>
        <authorList>
            <person name="Jiang Y."/>
            <person name="Li Z."/>
        </authorList>
    </citation>
    <scope>NUCLEOTIDE SEQUENCE [LARGE SCALE GENOMIC DNA]</scope>
    <source>
        <strain evidence="6 7">J12C1-MA-4</strain>
    </source>
</reference>
<dbReference type="PANTHER" id="PTHR11360:SF308">
    <property type="entry name" value="BLL3089 PROTEIN"/>
    <property type="match status" value="1"/>
</dbReference>
<evidence type="ECO:0000256" key="2">
    <source>
        <dbReference type="ARBA" id="ARBA00022989"/>
    </source>
</evidence>
<feature type="transmembrane region" description="Helical" evidence="4">
    <location>
        <begin position="217"/>
        <end position="237"/>
    </location>
</feature>
<dbReference type="PANTHER" id="PTHR11360">
    <property type="entry name" value="MONOCARBOXYLATE TRANSPORTER"/>
    <property type="match status" value="1"/>
</dbReference>
<feature type="transmembrane region" description="Helical" evidence="4">
    <location>
        <begin position="102"/>
        <end position="125"/>
    </location>
</feature>
<organism evidence="6 7">
    <name type="scientific">Gymnodinialimonas ceratoperidinii</name>
    <dbReference type="NCBI Taxonomy" id="2856823"/>
    <lineage>
        <taxon>Bacteria</taxon>
        <taxon>Pseudomonadati</taxon>
        <taxon>Pseudomonadota</taxon>
        <taxon>Alphaproteobacteria</taxon>
        <taxon>Rhodobacterales</taxon>
        <taxon>Paracoccaceae</taxon>
        <taxon>Gymnodinialimonas</taxon>
    </lineage>
</organism>
<dbReference type="InterPro" id="IPR020846">
    <property type="entry name" value="MFS_dom"/>
</dbReference>
<feature type="transmembrane region" description="Helical" evidence="4">
    <location>
        <begin position="43"/>
        <end position="65"/>
    </location>
</feature>
<feature type="domain" description="Major facilitator superfamily (MFS) profile" evidence="5">
    <location>
        <begin position="12"/>
        <end position="391"/>
    </location>
</feature>
<feature type="transmembrane region" description="Helical" evidence="4">
    <location>
        <begin position="137"/>
        <end position="156"/>
    </location>
</feature>
<keyword evidence="7" id="KW-1185">Reference proteome</keyword>
<dbReference type="EMBL" id="CP079194">
    <property type="protein sequence ID" value="QXT40357.1"/>
    <property type="molecule type" value="Genomic_DNA"/>
</dbReference>
<feature type="transmembrane region" description="Helical" evidence="4">
    <location>
        <begin position="341"/>
        <end position="363"/>
    </location>
</feature>
<evidence type="ECO:0000256" key="4">
    <source>
        <dbReference type="SAM" id="Phobius"/>
    </source>
</evidence>
<dbReference type="PROSITE" id="PS50850">
    <property type="entry name" value="MFS"/>
    <property type="match status" value="1"/>
</dbReference>
<name>A0A8F6YDM9_9RHOB</name>
<keyword evidence="2 4" id="KW-1133">Transmembrane helix</keyword>
<dbReference type="RefSeq" id="WP_219003529.1">
    <property type="nucleotide sequence ID" value="NZ_CP079194.1"/>
</dbReference>
<dbReference type="InterPro" id="IPR011701">
    <property type="entry name" value="MFS"/>
</dbReference>
<gene>
    <name evidence="6" type="ORF">KYE46_03660</name>
</gene>
<evidence type="ECO:0000256" key="1">
    <source>
        <dbReference type="ARBA" id="ARBA00022692"/>
    </source>
</evidence>
<dbReference type="KEGG" id="gce:KYE46_03660"/>
<dbReference type="Proteomes" id="UP000825009">
    <property type="component" value="Chromosome"/>
</dbReference>
<evidence type="ECO:0000259" key="5">
    <source>
        <dbReference type="PROSITE" id="PS50850"/>
    </source>
</evidence>
<dbReference type="InterPro" id="IPR050327">
    <property type="entry name" value="Proton-linked_MCT"/>
</dbReference>
<evidence type="ECO:0000256" key="3">
    <source>
        <dbReference type="ARBA" id="ARBA00023136"/>
    </source>
</evidence>
<feature type="transmembrane region" description="Helical" evidence="4">
    <location>
        <begin position="77"/>
        <end position="96"/>
    </location>
</feature>
<feature type="transmembrane region" description="Helical" evidence="4">
    <location>
        <begin position="12"/>
        <end position="37"/>
    </location>
</feature>
<proteinExistence type="predicted"/>
<keyword evidence="3 4" id="KW-0472">Membrane</keyword>
<keyword evidence="1 4" id="KW-0812">Transmembrane</keyword>
<feature type="transmembrane region" description="Helical" evidence="4">
    <location>
        <begin position="162"/>
        <end position="183"/>
    </location>
</feature>
<dbReference type="GO" id="GO:0022857">
    <property type="term" value="F:transmembrane transporter activity"/>
    <property type="evidence" value="ECO:0007669"/>
    <property type="project" value="InterPro"/>
</dbReference>
<accession>A0A8F6YDM9</accession>
<dbReference type="Pfam" id="PF07690">
    <property type="entry name" value="MFS_1"/>
    <property type="match status" value="1"/>
</dbReference>
<feature type="transmembrane region" description="Helical" evidence="4">
    <location>
        <begin position="369"/>
        <end position="387"/>
    </location>
</feature>
<dbReference type="AlphaFoldDB" id="A0A8F6YDM9"/>
<evidence type="ECO:0000313" key="7">
    <source>
        <dbReference type="Proteomes" id="UP000825009"/>
    </source>
</evidence>
<sequence>MTAATPDYRLLAALLGVVQILTWGSSFYLLAILAPPIVQDTGWSAFAVTGGISIALATSALMAGTVGREINRRGGRLVLCAGVGVMILGLVALALAPSLPVYILAWVVIGAAMAATLYEAAFSMLSQVFGGEARRAITSLTLIGGFSATICWPLSALLVEAIGWRGTCAAYAGLHLLVTLPICRFGLPQPAVKTPETAEATDDTDDTAPIPWRDPRLLAVAIAGVCLVFIFSAMAMHLPSLLMAQGHTLAQAAALGAVIGPSQVGARLIEMLGGGRHSPVTTMVVSTLCVAAGLLSLSLSAPAALCLITYGMGLGLWTIARGTVPLGLFGPKPYAATMARLALPVLTVSALAPLVGLGMLPALGPTGTLLALTAIACVPLALSLFLWRQRPR</sequence>
<evidence type="ECO:0000313" key="6">
    <source>
        <dbReference type="EMBL" id="QXT40357.1"/>
    </source>
</evidence>
<protein>
    <submittedName>
        <fullName evidence="6">MFS transporter</fullName>
    </submittedName>
</protein>
<feature type="transmembrane region" description="Helical" evidence="4">
    <location>
        <begin position="307"/>
        <end position="329"/>
    </location>
</feature>